<name>A0A7G9YLN2_9EURY</name>
<sequence>MTFRHQMTGSCPDGRDCGLPRMSRVSVALLSLACAILMCGLAGAAEYGEINITPTNCDQWSTNLSNNDSRVAGDIIVNDGAVLSIENATIRMERYYSGGWKYPSIIVRENGTLNVNDSTITRDTTTTTAGDTRAGAGVMSQTAL</sequence>
<organism evidence="2">
    <name type="scientific">Candidatus Methanogaster sp. ANME-2c ERB4</name>
    <dbReference type="NCBI Taxonomy" id="2759911"/>
    <lineage>
        <taxon>Archaea</taxon>
        <taxon>Methanobacteriati</taxon>
        <taxon>Methanobacteriota</taxon>
        <taxon>Stenosarchaea group</taxon>
        <taxon>Methanomicrobia</taxon>
        <taxon>Methanosarcinales</taxon>
        <taxon>ANME-2 cluster</taxon>
        <taxon>Candidatus Methanogasteraceae</taxon>
        <taxon>Candidatus Methanogaster</taxon>
    </lineage>
</organism>
<evidence type="ECO:0000313" key="2">
    <source>
        <dbReference type="EMBL" id="QNO48916.1"/>
    </source>
</evidence>
<feature type="compositionally biased region" description="Low complexity" evidence="1">
    <location>
        <begin position="122"/>
        <end position="137"/>
    </location>
</feature>
<evidence type="ECO:0000256" key="1">
    <source>
        <dbReference type="SAM" id="MobiDB-lite"/>
    </source>
</evidence>
<proteinExistence type="predicted"/>
<dbReference type="AlphaFoldDB" id="A0A7G9YLN2"/>
<feature type="region of interest" description="Disordered" evidence="1">
    <location>
        <begin position="122"/>
        <end position="144"/>
    </location>
</feature>
<protein>
    <submittedName>
        <fullName evidence="2">Uncharacterized protein</fullName>
    </submittedName>
</protein>
<reference evidence="2" key="1">
    <citation type="submission" date="2020-06" db="EMBL/GenBank/DDBJ databases">
        <title>Unique genomic features of the anaerobic methanotrophic archaea.</title>
        <authorList>
            <person name="Chadwick G.L."/>
            <person name="Skennerton C.T."/>
            <person name="Laso-Perez R."/>
            <person name="Leu A.O."/>
            <person name="Speth D.R."/>
            <person name="Yu H."/>
            <person name="Morgan-Lang C."/>
            <person name="Hatzenpichler R."/>
            <person name="Goudeau D."/>
            <person name="Malmstrom R."/>
            <person name="Brazelton W.J."/>
            <person name="Woyke T."/>
            <person name="Hallam S.J."/>
            <person name="Tyson G.W."/>
            <person name="Wegener G."/>
            <person name="Boetius A."/>
            <person name="Orphan V."/>
        </authorList>
    </citation>
    <scope>NUCLEOTIDE SEQUENCE</scope>
</reference>
<accession>A0A7G9YLN2</accession>
<gene>
    <name evidence="2" type="ORF">MOGPJHGO_00019</name>
</gene>
<dbReference type="EMBL" id="MT631366">
    <property type="protein sequence ID" value="QNO48916.1"/>
    <property type="molecule type" value="Genomic_DNA"/>
</dbReference>